<name>A0A166TF53_9AGAM</name>
<reference evidence="1 2" key="1">
    <citation type="journal article" date="2016" name="Mol. Biol. Evol.">
        <title>Comparative Genomics of Early-Diverging Mushroom-Forming Fungi Provides Insights into the Origins of Lignocellulose Decay Capabilities.</title>
        <authorList>
            <person name="Nagy L.G."/>
            <person name="Riley R."/>
            <person name="Tritt A."/>
            <person name="Adam C."/>
            <person name="Daum C."/>
            <person name="Floudas D."/>
            <person name="Sun H."/>
            <person name="Yadav J.S."/>
            <person name="Pangilinan J."/>
            <person name="Larsson K.H."/>
            <person name="Matsuura K."/>
            <person name="Barry K."/>
            <person name="Labutti K."/>
            <person name="Kuo R."/>
            <person name="Ohm R.A."/>
            <person name="Bhattacharya S.S."/>
            <person name="Shirouzu T."/>
            <person name="Yoshinaga Y."/>
            <person name="Martin F.M."/>
            <person name="Grigoriev I.V."/>
            <person name="Hibbett D.S."/>
        </authorList>
    </citation>
    <scope>NUCLEOTIDE SEQUENCE [LARGE SCALE GENOMIC DNA]</scope>
    <source>
        <strain evidence="1 2">CBS 109695</strain>
    </source>
</reference>
<dbReference type="Proteomes" id="UP000076532">
    <property type="component" value="Unassembled WGS sequence"/>
</dbReference>
<evidence type="ECO:0000313" key="2">
    <source>
        <dbReference type="Proteomes" id="UP000076532"/>
    </source>
</evidence>
<dbReference type="AlphaFoldDB" id="A0A166TF53"/>
<accession>A0A166TF53</accession>
<gene>
    <name evidence="1" type="ORF">FIBSPDRAFT_1038209</name>
</gene>
<evidence type="ECO:0008006" key="3">
    <source>
        <dbReference type="Google" id="ProtNLM"/>
    </source>
</evidence>
<keyword evidence="2" id="KW-1185">Reference proteome</keyword>
<sequence>MPYKAQRHSYRQELHNYLQTIYRHSNVLDIPAEDVGGGIWRADVLIYGALVAQATGLSPTGAREAAAARALAYYRGI</sequence>
<proteinExistence type="predicted"/>
<protein>
    <recommendedName>
        <fullName evidence="3">DRBM domain-containing protein</fullName>
    </recommendedName>
</protein>
<organism evidence="1 2">
    <name type="scientific">Athelia psychrophila</name>
    <dbReference type="NCBI Taxonomy" id="1759441"/>
    <lineage>
        <taxon>Eukaryota</taxon>
        <taxon>Fungi</taxon>
        <taxon>Dikarya</taxon>
        <taxon>Basidiomycota</taxon>
        <taxon>Agaricomycotina</taxon>
        <taxon>Agaricomycetes</taxon>
        <taxon>Agaricomycetidae</taxon>
        <taxon>Atheliales</taxon>
        <taxon>Atheliaceae</taxon>
        <taxon>Athelia</taxon>
    </lineage>
</organism>
<evidence type="ECO:0000313" key="1">
    <source>
        <dbReference type="EMBL" id="KZP30553.1"/>
    </source>
</evidence>
<dbReference type="EMBL" id="KV417493">
    <property type="protein sequence ID" value="KZP30553.1"/>
    <property type="molecule type" value="Genomic_DNA"/>
</dbReference>